<keyword evidence="2" id="KW-1133">Transmembrane helix</keyword>
<name>A0A9N9QVL6_9NEOP</name>
<feature type="transmembrane region" description="Helical" evidence="2">
    <location>
        <begin position="6"/>
        <end position="23"/>
    </location>
</feature>
<keyword evidence="4" id="KW-1185">Reference proteome</keyword>
<reference evidence="3" key="1">
    <citation type="submission" date="2021-12" db="EMBL/GenBank/DDBJ databases">
        <authorList>
            <person name="King R."/>
        </authorList>
    </citation>
    <scope>NUCLEOTIDE SEQUENCE</scope>
</reference>
<dbReference type="InterPro" id="IPR036880">
    <property type="entry name" value="Kunitz_BPTI_sf"/>
</dbReference>
<feature type="compositionally biased region" description="Low complexity" evidence="1">
    <location>
        <begin position="149"/>
        <end position="170"/>
    </location>
</feature>
<evidence type="ECO:0000256" key="2">
    <source>
        <dbReference type="SAM" id="Phobius"/>
    </source>
</evidence>
<evidence type="ECO:0008006" key="5">
    <source>
        <dbReference type="Google" id="ProtNLM"/>
    </source>
</evidence>
<keyword evidence="2" id="KW-0472">Membrane</keyword>
<dbReference type="Proteomes" id="UP001153714">
    <property type="component" value="Chromosome 12"/>
</dbReference>
<evidence type="ECO:0000256" key="1">
    <source>
        <dbReference type="SAM" id="MobiDB-lite"/>
    </source>
</evidence>
<keyword evidence="2" id="KW-0812">Transmembrane</keyword>
<dbReference type="Gene3D" id="4.10.410.10">
    <property type="entry name" value="Pancreatic trypsin inhibitor Kunitz domain"/>
    <property type="match status" value="1"/>
</dbReference>
<gene>
    <name evidence="3" type="ORF">DIATSA_LOCUS2239</name>
</gene>
<feature type="region of interest" description="Disordered" evidence="1">
    <location>
        <begin position="125"/>
        <end position="170"/>
    </location>
</feature>
<accession>A0A9N9QVL6</accession>
<organism evidence="3 4">
    <name type="scientific">Diatraea saccharalis</name>
    <name type="common">sugarcane borer</name>
    <dbReference type="NCBI Taxonomy" id="40085"/>
    <lineage>
        <taxon>Eukaryota</taxon>
        <taxon>Metazoa</taxon>
        <taxon>Ecdysozoa</taxon>
        <taxon>Arthropoda</taxon>
        <taxon>Hexapoda</taxon>
        <taxon>Insecta</taxon>
        <taxon>Pterygota</taxon>
        <taxon>Neoptera</taxon>
        <taxon>Endopterygota</taxon>
        <taxon>Lepidoptera</taxon>
        <taxon>Glossata</taxon>
        <taxon>Ditrysia</taxon>
        <taxon>Pyraloidea</taxon>
        <taxon>Crambidae</taxon>
        <taxon>Crambinae</taxon>
        <taxon>Diatraea</taxon>
    </lineage>
</organism>
<protein>
    <recommendedName>
        <fullName evidence="5">BPTI/Kunitz inhibitor domain-containing protein</fullName>
    </recommendedName>
</protein>
<reference evidence="3" key="2">
    <citation type="submission" date="2022-10" db="EMBL/GenBank/DDBJ databases">
        <authorList>
            <consortium name="ENA_rothamsted_submissions"/>
            <consortium name="culmorum"/>
            <person name="King R."/>
        </authorList>
    </citation>
    <scope>NUCLEOTIDE SEQUENCE</scope>
</reference>
<dbReference type="GO" id="GO:0004867">
    <property type="term" value="F:serine-type endopeptidase inhibitor activity"/>
    <property type="evidence" value="ECO:0007669"/>
    <property type="project" value="InterPro"/>
</dbReference>
<evidence type="ECO:0000313" key="4">
    <source>
        <dbReference type="Proteomes" id="UP001153714"/>
    </source>
</evidence>
<dbReference type="SUPFAM" id="SSF57362">
    <property type="entry name" value="BPTI-like"/>
    <property type="match status" value="1"/>
</dbReference>
<dbReference type="AlphaFoldDB" id="A0A9N9QVL6"/>
<dbReference type="EMBL" id="OU893343">
    <property type="protein sequence ID" value="CAG9784127.1"/>
    <property type="molecule type" value="Genomic_DNA"/>
</dbReference>
<sequence>MDADFFYYITIFVFSIFTVDAVPPEACFATFRWDDCGQPPKQVLYYWKPGSRCEVGIWRGCLPNINMFHDEYECINTCIFVARAQPEDYHNHLQSEYPEETTIEMADYGNLTDVNVTQSLNETVTEAAGNSTIEEGVTGDGGNDTQADAGATGEEGTAAPAGEETAAPAE</sequence>
<evidence type="ECO:0000313" key="3">
    <source>
        <dbReference type="EMBL" id="CAG9784127.1"/>
    </source>
</evidence>
<proteinExistence type="predicted"/>
<dbReference type="OrthoDB" id="7460392at2759"/>